<evidence type="ECO:0000313" key="4">
    <source>
        <dbReference type="EMBL" id="THH41824.1"/>
    </source>
</evidence>
<dbReference type="PANTHER" id="PTHR43818:SF5">
    <property type="entry name" value="OXIDOREDUCTASE FAMILY PROTEIN"/>
    <property type="match status" value="1"/>
</dbReference>
<sequence length="462" mass="51673">MNRRSYLKKSVATVAATLCVPTIVPASVLGKDAPSNKLQIAQIGCGRIARGHDLPETMRHDSARVIAVCDLDKRRKELGKTFVEDWYRKERGSDKYVDVKMYDDYRELLANPEIDGVIISTPDHWHAQPAIEAALAGKDIYLQKPTSLTIEEGRMMSDIIHRTGVVFQLGSQQRSNDPWPQFRRACELVRNGRIGKLQHVDIGLPSDPAGGEMKPMPIPDNLNYDMWLGSTPYVPYTVDRVHPQDDFSRPGWLRCEQFGAGMITGWGVHHVDIAHWGMGTEFTGPIEVEATAQFPEQGLWTVHGPYHVESKYANGVTMVIDGELPNGIHFHGSDGSIFVSRGSVGVTASDPTFGNSEAFKTTITDKEQLQLTDSDIRLYDSHEQHGNWLDCMKTRGLTVSPAEVAHRSCSACLVSHIAMKVPGKLYWDPVNERFKDNDTANRMLSRSQRYPYGYENIPALAR</sequence>
<evidence type="ECO:0000313" key="5">
    <source>
        <dbReference type="Proteomes" id="UP000308528"/>
    </source>
</evidence>
<feature type="signal peptide" evidence="1">
    <location>
        <begin position="1"/>
        <end position="26"/>
    </location>
</feature>
<keyword evidence="5" id="KW-1185">Reference proteome</keyword>
<protein>
    <submittedName>
        <fullName evidence="4">Gfo/Idh/MocA family oxidoreductase</fullName>
    </submittedName>
</protein>
<gene>
    <name evidence="4" type="ORF">E4021_04350</name>
</gene>
<dbReference type="Pfam" id="PF19051">
    <property type="entry name" value="GFO_IDH_MocA_C2"/>
    <property type="match status" value="1"/>
</dbReference>
<name>A0A4S4NP69_9BACT</name>
<dbReference type="AlphaFoldDB" id="A0A4S4NP69"/>
<proteinExistence type="predicted"/>
<dbReference type="InterPro" id="IPR036291">
    <property type="entry name" value="NAD(P)-bd_dom_sf"/>
</dbReference>
<comment type="caution">
    <text evidence="4">The sequence shown here is derived from an EMBL/GenBank/DDBJ whole genome shotgun (WGS) entry which is preliminary data.</text>
</comment>
<accession>A0A4S4NP69</accession>
<feature type="domain" description="Gfo/Idh/MocA-like oxidoreductase N-terminal" evidence="2">
    <location>
        <begin position="39"/>
        <end position="170"/>
    </location>
</feature>
<dbReference type="InterPro" id="IPR050463">
    <property type="entry name" value="Gfo/Idh/MocA_oxidrdct_glycsds"/>
</dbReference>
<dbReference type="PANTHER" id="PTHR43818">
    <property type="entry name" value="BCDNA.GH03377"/>
    <property type="match status" value="1"/>
</dbReference>
<keyword evidence="1" id="KW-0732">Signal</keyword>
<dbReference type="GO" id="GO:0000166">
    <property type="term" value="F:nucleotide binding"/>
    <property type="evidence" value="ECO:0007669"/>
    <property type="project" value="InterPro"/>
</dbReference>
<dbReference type="Gene3D" id="3.30.360.10">
    <property type="entry name" value="Dihydrodipicolinate Reductase, domain 2"/>
    <property type="match status" value="1"/>
</dbReference>
<feature type="chain" id="PRO_5020999225" evidence="1">
    <location>
        <begin position="27"/>
        <end position="462"/>
    </location>
</feature>
<dbReference type="OrthoDB" id="9763611at2"/>
<dbReference type="Pfam" id="PF01408">
    <property type="entry name" value="GFO_IDH_MocA"/>
    <property type="match status" value="1"/>
</dbReference>
<dbReference type="RefSeq" id="WP_136456692.1">
    <property type="nucleotide sequence ID" value="NZ_SRSF01000001.1"/>
</dbReference>
<reference evidence="4 5" key="1">
    <citation type="submission" date="2019-04" db="EMBL/GenBank/DDBJ databases">
        <title>Lewinella litorea sp. nov., isolated from a marine sand.</title>
        <authorList>
            <person name="Yoon J.-H."/>
        </authorList>
    </citation>
    <scope>NUCLEOTIDE SEQUENCE [LARGE SCALE GENOMIC DNA]</scope>
    <source>
        <strain evidence="4 5">HSMS-39</strain>
    </source>
</reference>
<feature type="domain" description="Gfo/Idh/MocA-like oxidoreductase bacterial type C-terminal" evidence="3">
    <location>
        <begin position="212"/>
        <end position="452"/>
    </location>
</feature>
<evidence type="ECO:0000259" key="3">
    <source>
        <dbReference type="Pfam" id="PF19051"/>
    </source>
</evidence>
<dbReference type="SUPFAM" id="SSF51735">
    <property type="entry name" value="NAD(P)-binding Rossmann-fold domains"/>
    <property type="match status" value="1"/>
</dbReference>
<dbReference type="InterPro" id="IPR000683">
    <property type="entry name" value="Gfo/Idh/MocA-like_OxRdtase_N"/>
</dbReference>
<evidence type="ECO:0000256" key="1">
    <source>
        <dbReference type="SAM" id="SignalP"/>
    </source>
</evidence>
<organism evidence="4 5">
    <name type="scientific">Neolewinella litorea</name>
    <dbReference type="NCBI Taxonomy" id="2562452"/>
    <lineage>
        <taxon>Bacteria</taxon>
        <taxon>Pseudomonadati</taxon>
        <taxon>Bacteroidota</taxon>
        <taxon>Saprospiria</taxon>
        <taxon>Saprospirales</taxon>
        <taxon>Lewinellaceae</taxon>
        <taxon>Neolewinella</taxon>
    </lineage>
</organism>
<dbReference type="SUPFAM" id="SSF55347">
    <property type="entry name" value="Glyceraldehyde-3-phosphate dehydrogenase-like, C-terminal domain"/>
    <property type="match status" value="1"/>
</dbReference>
<dbReference type="Proteomes" id="UP000308528">
    <property type="component" value="Unassembled WGS sequence"/>
</dbReference>
<dbReference type="InterPro" id="IPR043906">
    <property type="entry name" value="Gfo/Idh/MocA_OxRdtase_bact_C"/>
</dbReference>
<dbReference type="Gene3D" id="3.40.50.720">
    <property type="entry name" value="NAD(P)-binding Rossmann-like Domain"/>
    <property type="match status" value="1"/>
</dbReference>
<evidence type="ECO:0000259" key="2">
    <source>
        <dbReference type="Pfam" id="PF01408"/>
    </source>
</evidence>
<dbReference type="EMBL" id="SRSF01000001">
    <property type="protein sequence ID" value="THH41824.1"/>
    <property type="molecule type" value="Genomic_DNA"/>
</dbReference>